<dbReference type="InterPro" id="IPR013806">
    <property type="entry name" value="Kringle-like"/>
</dbReference>
<feature type="disulfide bond" evidence="3">
    <location>
        <begin position="28"/>
        <end position="51"/>
    </location>
</feature>
<dbReference type="OrthoDB" id="272018at2759"/>
<dbReference type="InterPro" id="IPR000001">
    <property type="entry name" value="Kringle"/>
</dbReference>
<dbReference type="PROSITE" id="PS50070">
    <property type="entry name" value="KRINGLE_2"/>
    <property type="match status" value="1"/>
</dbReference>
<organism evidence="6 7">
    <name type="scientific">Branchiostoma lanceolatum</name>
    <name type="common">Common lancelet</name>
    <name type="synonym">Amphioxus lanceolatum</name>
    <dbReference type="NCBI Taxonomy" id="7740"/>
    <lineage>
        <taxon>Eukaryota</taxon>
        <taxon>Metazoa</taxon>
        <taxon>Chordata</taxon>
        <taxon>Cephalochordata</taxon>
        <taxon>Leptocardii</taxon>
        <taxon>Amphioxiformes</taxon>
        <taxon>Branchiostomatidae</taxon>
        <taxon>Branchiostoma</taxon>
    </lineage>
</organism>
<dbReference type="AlphaFoldDB" id="A0A8J9YZL1"/>
<evidence type="ECO:0000313" key="6">
    <source>
        <dbReference type="EMBL" id="CAH1244483.1"/>
    </source>
</evidence>
<dbReference type="InterPro" id="IPR050759">
    <property type="entry name" value="Serine_protease_kringle"/>
</dbReference>
<protein>
    <submittedName>
        <fullName evidence="6">HGF protein</fullName>
    </submittedName>
</protein>
<comment type="caution">
    <text evidence="3">Lacks conserved residue(s) required for the propagation of feature annotation.</text>
</comment>
<evidence type="ECO:0000256" key="3">
    <source>
        <dbReference type="PROSITE-ProRule" id="PRU00121"/>
    </source>
</evidence>
<dbReference type="PANTHER" id="PTHR24261">
    <property type="entry name" value="PLASMINOGEN-RELATED"/>
    <property type="match status" value="1"/>
</dbReference>
<evidence type="ECO:0000256" key="4">
    <source>
        <dbReference type="SAM" id="MobiDB-lite"/>
    </source>
</evidence>
<accession>A0A8J9YZL1</accession>
<dbReference type="InterPro" id="IPR038178">
    <property type="entry name" value="Kringle_sf"/>
</dbReference>
<gene>
    <name evidence="6" type="primary">HGF</name>
    <name evidence="6" type="ORF">BLAG_LOCUS7115</name>
</gene>
<evidence type="ECO:0000259" key="5">
    <source>
        <dbReference type="PROSITE" id="PS50070"/>
    </source>
</evidence>
<proteinExistence type="predicted"/>
<feature type="region of interest" description="Disordered" evidence="4">
    <location>
        <begin position="99"/>
        <end position="123"/>
    </location>
</feature>
<name>A0A8J9YZL1_BRALA</name>
<dbReference type="GO" id="GO:0005615">
    <property type="term" value="C:extracellular space"/>
    <property type="evidence" value="ECO:0007669"/>
    <property type="project" value="TreeGrafter"/>
</dbReference>
<keyword evidence="7" id="KW-1185">Reference proteome</keyword>
<evidence type="ECO:0000256" key="2">
    <source>
        <dbReference type="ARBA" id="ARBA00023157"/>
    </source>
</evidence>
<dbReference type="GO" id="GO:0005102">
    <property type="term" value="F:signaling receptor binding"/>
    <property type="evidence" value="ECO:0007669"/>
    <property type="project" value="TreeGrafter"/>
</dbReference>
<feature type="region of interest" description="Disordered" evidence="4">
    <location>
        <begin position="62"/>
        <end position="83"/>
    </location>
</feature>
<dbReference type="SMART" id="SM00130">
    <property type="entry name" value="KR"/>
    <property type="match status" value="1"/>
</dbReference>
<dbReference type="Proteomes" id="UP000838412">
    <property type="component" value="Chromosome 14"/>
</dbReference>
<evidence type="ECO:0000256" key="1">
    <source>
        <dbReference type="ARBA" id="ARBA00022572"/>
    </source>
</evidence>
<reference evidence="6" key="1">
    <citation type="submission" date="2022-01" db="EMBL/GenBank/DDBJ databases">
        <authorList>
            <person name="Braso-Vives M."/>
        </authorList>
    </citation>
    <scope>NUCLEOTIDE SEQUENCE</scope>
</reference>
<dbReference type="PANTHER" id="PTHR24261:SF7">
    <property type="entry name" value="KRINGLE DOMAIN-CONTAINING PROTEIN"/>
    <property type="match status" value="1"/>
</dbReference>
<dbReference type="Gene3D" id="2.40.20.10">
    <property type="entry name" value="Plasminogen Kringle 4"/>
    <property type="match status" value="1"/>
</dbReference>
<evidence type="ECO:0000313" key="7">
    <source>
        <dbReference type="Proteomes" id="UP000838412"/>
    </source>
</evidence>
<sequence>MWDSQEPHGSHYMTSYHRPHCGLEQNFCRAPDMNPCPWCYTMDPETRWEYCFVCNATSVAPASTNSTVPPRQTPHPKYPTIRPRGNAAVNAEKICAGGTSRHPAGLGRTEPPAAGQDVEGRGMEEPRKVVTQQRLVFEFTMKSFSSSQKRASTHRYILKHIPEGSPVHPHS</sequence>
<feature type="domain" description="Kringle" evidence="5">
    <location>
        <begin position="1"/>
        <end position="59"/>
    </location>
</feature>
<dbReference type="EMBL" id="OV696699">
    <property type="protein sequence ID" value="CAH1244483.1"/>
    <property type="molecule type" value="Genomic_DNA"/>
</dbReference>
<keyword evidence="2 3" id="KW-1015">Disulfide bond</keyword>
<dbReference type="GO" id="GO:0004175">
    <property type="term" value="F:endopeptidase activity"/>
    <property type="evidence" value="ECO:0007669"/>
    <property type="project" value="TreeGrafter"/>
</dbReference>
<dbReference type="Pfam" id="PF00051">
    <property type="entry name" value="Kringle"/>
    <property type="match status" value="1"/>
</dbReference>
<dbReference type="SUPFAM" id="SSF57440">
    <property type="entry name" value="Kringle-like"/>
    <property type="match status" value="1"/>
</dbReference>
<keyword evidence="1 3" id="KW-0420">Kringle</keyword>